<evidence type="ECO:0000256" key="6">
    <source>
        <dbReference type="ARBA" id="ARBA00023136"/>
    </source>
</evidence>
<keyword evidence="7 11" id="KW-0012">Acyltransferase</keyword>
<dbReference type="OrthoDB" id="9798935at2"/>
<feature type="transmembrane region" description="Helical" evidence="9">
    <location>
        <begin position="12"/>
        <end position="31"/>
    </location>
</feature>
<evidence type="ECO:0000256" key="8">
    <source>
        <dbReference type="SAM" id="MobiDB-lite"/>
    </source>
</evidence>
<evidence type="ECO:0000256" key="4">
    <source>
        <dbReference type="ARBA" id="ARBA00022692"/>
    </source>
</evidence>
<dbReference type="EMBL" id="QVEU01000003">
    <property type="protein sequence ID" value="RGB76366.1"/>
    <property type="molecule type" value="Genomic_DNA"/>
</dbReference>
<dbReference type="Pfam" id="PF01757">
    <property type="entry name" value="Acyl_transf_3"/>
    <property type="match status" value="1"/>
</dbReference>
<dbReference type="Gene3D" id="3.40.50.1110">
    <property type="entry name" value="SGNH hydrolase"/>
    <property type="match status" value="1"/>
</dbReference>
<evidence type="ECO:0000313" key="11">
    <source>
        <dbReference type="EMBL" id="RGB76366.1"/>
    </source>
</evidence>
<keyword evidence="3 11" id="KW-0808">Transferase</keyword>
<dbReference type="SUPFAM" id="SSF52266">
    <property type="entry name" value="SGNH hydrolase"/>
    <property type="match status" value="1"/>
</dbReference>
<feature type="transmembrane region" description="Helical" evidence="9">
    <location>
        <begin position="75"/>
        <end position="94"/>
    </location>
</feature>
<evidence type="ECO:0000256" key="7">
    <source>
        <dbReference type="ARBA" id="ARBA00023315"/>
    </source>
</evidence>
<keyword evidence="4 9" id="KW-0812">Transmembrane</keyword>
<evidence type="ECO:0000256" key="9">
    <source>
        <dbReference type="SAM" id="Phobius"/>
    </source>
</evidence>
<feature type="transmembrane region" description="Helical" evidence="9">
    <location>
        <begin position="302"/>
        <end position="320"/>
    </location>
</feature>
<feature type="domain" description="Acyltransferase 3" evidence="10">
    <location>
        <begin position="12"/>
        <end position="337"/>
    </location>
</feature>
<evidence type="ECO:0000256" key="1">
    <source>
        <dbReference type="ARBA" id="ARBA00004651"/>
    </source>
</evidence>
<keyword evidence="12" id="KW-1185">Reference proteome</keyword>
<dbReference type="GO" id="GO:0005886">
    <property type="term" value="C:plasma membrane"/>
    <property type="evidence" value="ECO:0007669"/>
    <property type="project" value="UniProtKB-SubCell"/>
</dbReference>
<keyword evidence="2" id="KW-1003">Cell membrane</keyword>
<evidence type="ECO:0000256" key="3">
    <source>
        <dbReference type="ARBA" id="ARBA00022679"/>
    </source>
</evidence>
<dbReference type="PANTHER" id="PTHR23028:SF53">
    <property type="entry name" value="ACYL_TRANSF_3 DOMAIN-CONTAINING PROTEIN"/>
    <property type="match status" value="1"/>
</dbReference>
<feature type="transmembrane region" description="Helical" evidence="9">
    <location>
        <begin position="230"/>
        <end position="247"/>
    </location>
</feature>
<feature type="region of interest" description="Disordered" evidence="8">
    <location>
        <begin position="396"/>
        <end position="430"/>
    </location>
</feature>
<feature type="transmembrane region" description="Helical" evidence="9">
    <location>
        <begin position="37"/>
        <end position="54"/>
    </location>
</feature>
<dbReference type="RefSeq" id="WP_117521271.1">
    <property type="nucleotide sequence ID" value="NZ_QVEU01000003.1"/>
</dbReference>
<keyword evidence="5 9" id="KW-1133">Transmembrane helix</keyword>
<feature type="transmembrane region" description="Helical" evidence="9">
    <location>
        <begin position="326"/>
        <end position="344"/>
    </location>
</feature>
<dbReference type="GO" id="GO:0009103">
    <property type="term" value="P:lipopolysaccharide biosynthetic process"/>
    <property type="evidence" value="ECO:0007669"/>
    <property type="project" value="TreeGrafter"/>
</dbReference>
<dbReference type="GO" id="GO:0016747">
    <property type="term" value="F:acyltransferase activity, transferring groups other than amino-acyl groups"/>
    <property type="evidence" value="ECO:0007669"/>
    <property type="project" value="InterPro"/>
</dbReference>
<accession>A0A3E2TI60</accession>
<gene>
    <name evidence="11" type="ORF">DXA39_04140</name>
</gene>
<feature type="compositionally biased region" description="Low complexity" evidence="8">
    <location>
        <begin position="402"/>
        <end position="416"/>
    </location>
</feature>
<evidence type="ECO:0000256" key="5">
    <source>
        <dbReference type="ARBA" id="ARBA00022989"/>
    </source>
</evidence>
<dbReference type="InterPro" id="IPR050879">
    <property type="entry name" value="Acyltransferase_3"/>
</dbReference>
<dbReference type="InterPro" id="IPR002656">
    <property type="entry name" value="Acyl_transf_3_dom"/>
</dbReference>
<protein>
    <submittedName>
        <fullName evidence="11">Acyltransferase</fullName>
    </submittedName>
</protein>
<dbReference type="InterPro" id="IPR036514">
    <property type="entry name" value="SGNH_hydro_sf"/>
</dbReference>
<proteinExistence type="predicted"/>
<comment type="caution">
    <text evidence="11">The sequence shown here is derived from an EMBL/GenBank/DDBJ whole genome shotgun (WGS) entry which is preliminary data.</text>
</comment>
<feature type="transmembrane region" description="Helical" evidence="9">
    <location>
        <begin position="200"/>
        <end position="218"/>
    </location>
</feature>
<comment type="subcellular location">
    <subcellularLocation>
        <location evidence="1">Cell membrane</location>
        <topology evidence="1">Multi-pass membrane protein</topology>
    </subcellularLocation>
</comment>
<dbReference type="PANTHER" id="PTHR23028">
    <property type="entry name" value="ACETYLTRANSFERASE"/>
    <property type="match status" value="1"/>
</dbReference>
<name>A0A3E2TI60_9FIRM</name>
<dbReference type="AlphaFoldDB" id="A0A3E2TI60"/>
<feature type="transmembrane region" description="Helical" evidence="9">
    <location>
        <begin position="259"/>
        <end position="276"/>
    </location>
</feature>
<evidence type="ECO:0000259" key="10">
    <source>
        <dbReference type="Pfam" id="PF01757"/>
    </source>
</evidence>
<evidence type="ECO:0000256" key="2">
    <source>
        <dbReference type="ARBA" id="ARBA00022475"/>
    </source>
</evidence>
<feature type="compositionally biased region" description="Basic residues" evidence="8">
    <location>
        <begin position="420"/>
        <end position="430"/>
    </location>
</feature>
<reference evidence="11 12" key="1">
    <citation type="submission" date="2018-08" db="EMBL/GenBank/DDBJ databases">
        <title>A genome reference for cultivated species of the human gut microbiota.</title>
        <authorList>
            <person name="Zou Y."/>
            <person name="Xue W."/>
            <person name="Luo G."/>
        </authorList>
    </citation>
    <scope>NUCLEOTIDE SEQUENCE [LARGE SCALE GENOMIC DNA]</scope>
    <source>
        <strain evidence="11 12">OF01-3</strain>
    </source>
</reference>
<feature type="transmembrane region" description="Helical" evidence="9">
    <location>
        <begin position="356"/>
        <end position="375"/>
    </location>
</feature>
<evidence type="ECO:0000313" key="12">
    <source>
        <dbReference type="Proteomes" id="UP000261011"/>
    </source>
</evidence>
<feature type="transmembrane region" description="Helical" evidence="9">
    <location>
        <begin position="165"/>
        <end position="185"/>
    </location>
</feature>
<sequence length="617" mass="71331">MRKKRKVKKEYYTLNILRAVAFLGVSLFHRYAHFVPGGYLAVIIFLTLSGFLTMRSSENKKEVSLKSIIRKFISIMSPVYFIMAIAMVISIFFARDIFDDSIKSVIPVALNFENIRRILAGDDYFNQLGNFNIFLHMWYVSIYMQFIAIFTLIDRLITRNNRNKTRLILYSIITIISFSLLIYFAKSPKNITRIYYGIDTRISAFSLGIILFLLGSYLKDKINLDRNTHKIINMGLGVLTILPFFFIDGSKISSYKVFFIAYTILVGLLILSLYNYEDMYLKDIKSHNIPTDILLYIGDRSYFLYLWQYIVQIFFVYFIVGKINSFVSFLLEIIVLVMLSELTYKIFKRKSKQVNFLIISAGLLIVLSIVSLFIGNKKDKEIKELKKEIESNQSEIEKRNKASINNKKSSTKTSSEQKNKTNRKSRKKYPSVKTIDPNFKAKDYDNFDFTDKEKEYLADLHVTAIGDSVIINADSYIRKYIPNFYLDGKVGRDMVDGPAVLSSVKQNVGLGDIVIVSLGSNGSANEKDLKQIMEISDGRDVYFVNTSHTQSYMDYVNKCLKEFTDKTPKAHLVDWREFVKDRPDLLAPDRTHPNVEGSDYFGKLIMRKILNVNKVRA</sequence>
<feature type="transmembrane region" description="Helical" evidence="9">
    <location>
        <begin position="133"/>
        <end position="153"/>
    </location>
</feature>
<keyword evidence="6 9" id="KW-0472">Membrane</keyword>
<dbReference type="Proteomes" id="UP000261011">
    <property type="component" value="Unassembled WGS sequence"/>
</dbReference>
<organism evidence="11 12">
    <name type="scientific">Anaerococcus nagyae</name>
    <dbReference type="NCBI Taxonomy" id="1755241"/>
    <lineage>
        <taxon>Bacteria</taxon>
        <taxon>Bacillati</taxon>
        <taxon>Bacillota</taxon>
        <taxon>Tissierellia</taxon>
        <taxon>Tissierellales</taxon>
        <taxon>Peptoniphilaceae</taxon>
        <taxon>Anaerococcus</taxon>
    </lineage>
</organism>